<reference evidence="1 3" key="2">
    <citation type="journal article" date="2013" name="Nature">
        <title>Insights into bilaterian evolution from three spiralian genomes.</title>
        <authorList>
            <person name="Simakov O."/>
            <person name="Marletaz F."/>
            <person name="Cho S.J."/>
            <person name="Edsinger-Gonzales E."/>
            <person name="Havlak P."/>
            <person name="Hellsten U."/>
            <person name="Kuo D.H."/>
            <person name="Larsson T."/>
            <person name="Lv J."/>
            <person name="Arendt D."/>
            <person name="Savage R."/>
            <person name="Osoegawa K."/>
            <person name="de Jong P."/>
            <person name="Grimwood J."/>
            <person name="Chapman J.A."/>
            <person name="Shapiro H."/>
            <person name="Aerts A."/>
            <person name="Otillar R.P."/>
            <person name="Terry A.Y."/>
            <person name="Boore J.L."/>
            <person name="Grigoriev I.V."/>
            <person name="Lindberg D.R."/>
            <person name="Seaver E.C."/>
            <person name="Weisblat D.A."/>
            <person name="Putnam N.H."/>
            <person name="Rokhsar D.S."/>
        </authorList>
    </citation>
    <scope>NUCLEOTIDE SEQUENCE</scope>
</reference>
<gene>
    <name evidence="2" type="primary">20208061</name>
    <name evidence="1" type="ORF">HELRODRAFT_181321</name>
</gene>
<dbReference type="EMBL" id="KB097640">
    <property type="protein sequence ID" value="ESN92448.1"/>
    <property type="molecule type" value="Genomic_DNA"/>
</dbReference>
<dbReference type="EnsemblMetazoa" id="HelroT181321">
    <property type="protein sequence ID" value="HelroP181321"/>
    <property type="gene ID" value="HelroG181321"/>
</dbReference>
<dbReference type="CTD" id="20208061"/>
<dbReference type="Proteomes" id="UP000015101">
    <property type="component" value="Unassembled WGS sequence"/>
</dbReference>
<keyword evidence="3" id="KW-1185">Reference proteome</keyword>
<dbReference type="AlphaFoldDB" id="T1FGW2"/>
<name>T1FGW2_HELRO</name>
<protein>
    <submittedName>
        <fullName evidence="1 2">Uncharacterized protein</fullName>
    </submittedName>
</protein>
<organism evidence="2 3">
    <name type="scientific">Helobdella robusta</name>
    <name type="common">Californian leech</name>
    <dbReference type="NCBI Taxonomy" id="6412"/>
    <lineage>
        <taxon>Eukaryota</taxon>
        <taxon>Metazoa</taxon>
        <taxon>Spiralia</taxon>
        <taxon>Lophotrochozoa</taxon>
        <taxon>Annelida</taxon>
        <taxon>Clitellata</taxon>
        <taxon>Hirudinea</taxon>
        <taxon>Rhynchobdellida</taxon>
        <taxon>Glossiphoniidae</taxon>
        <taxon>Helobdella</taxon>
    </lineage>
</organism>
<dbReference type="GeneID" id="20208061"/>
<dbReference type="EMBL" id="AMQM01007544">
    <property type="status" value="NOT_ANNOTATED_CDS"/>
    <property type="molecule type" value="Genomic_DNA"/>
</dbReference>
<evidence type="ECO:0000313" key="1">
    <source>
        <dbReference type="EMBL" id="ESN92448.1"/>
    </source>
</evidence>
<dbReference type="KEGG" id="hro:HELRODRAFT_181321"/>
<dbReference type="InParanoid" id="T1FGW2"/>
<accession>T1FGW2</accession>
<reference evidence="3" key="1">
    <citation type="submission" date="2012-12" db="EMBL/GenBank/DDBJ databases">
        <authorList>
            <person name="Hellsten U."/>
            <person name="Grimwood J."/>
            <person name="Chapman J.A."/>
            <person name="Shapiro H."/>
            <person name="Aerts A."/>
            <person name="Otillar R.P."/>
            <person name="Terry A.Y."/>
            <person name="Boore J.L."/>
            <person name="Simakov O."/>
            <person name="Marletaz F."/>
            <person name="Cho S.-J."/>
            <person name="Edsinger-Gonzales E."/>
            <person name="Havlak P."/>
            <person name="Kuo D.-H."/>
            <person name="Larsson T."/>
            <person name="Lv J."/>
            <person name="Arendt D."/>
            <person name="Savage R."/>
            <person name="Osoegawa K."/>
            <person name="de Jong P."/>
            <person name="Lindberg D.R."/>
            <person name="Seaver E.C."/>
            <person name="Weisblat D.A."/>
            <person name="Putnam N.H."/>
            <person name="Grigoriev I.V."/>
            <person name="Rokhsar D.S."/>
        </authorList>
    </citation>
    <scope>NUCLEOTIDE SEQUENCE</scope>
</reference>
<reference evidence="2" key="3">
    <citation type="submission" date="2015-06" db="UniProtKB">
        <authorList>
            <consortium name="EnsemblMetazoa"/>
        </authorList>
    </citation>
    <scope>IDENTIFICATION</scope>
</reference>
<evidence type="ECO:0000313" key="2">
    <source>
        <dbReference type="EnsemblMetazoa" id="HelroP181321"/>
    </source>
</evidence>
<sequence>MAPVMNTAPPDLLALNRNGNNSLYGKSSVRHSGANIEPNIVSLFHSSPGVIGTQRSTLLTLGSQISSLAPKVLQADNPDTADDDPNTSQLHHHHNLQLLQSLHIQEIQPIQPQEDLFETDDLISTKKLNSFWNTEETQALINKYVSIMQVTDPCCFVGVGPYKFISITEAKKESDGNSKVLVYKKTTMECWTMEVRSKANLTELSATLYEELKILRTLRLKKNIIIFFVNLIASHQTHGHVILIWENMEYGMVI</sequence>
<dbReference type="RefSeq" id="XP_009029384.1">
    <property type="nucleotide sequence ID" value="XM_009031136.1"/>
</dbReference>
<proteinExistence type="predicted"/>
<dbReference type="HOGENOM" id="CLU_1095297_0_0_1"/>
<evidence type="ECO:0000313" key="3">
    <source>
        <dbReference type="Proteomes" id="UP000015101"/>
    </source>
</evidence>